<keyword evidence="6" id="KW-1185">Reference proteome</keyword>
<feature type="domain" description="HTH gntR-type" evidence="4">
    <location>
        <begin position="20"/>
        <end position="87"/>
    </location>
</feature>
<dbReference type="SUPFAM" id="SSF46785">
    <property type="entry name" value="Winged helix' DNA-binding domain"/>
    <property type="match status" value="1"/>
</dbReference>
<dbReference type="Pfam" id="PF00392">
    <property type="entry name" value="GntR"/>
    <property type="match status" value="1"/>
</dbReference>
<dbReference type="PANTHER" id="PTHR43537">
    <property type="entry name" value="TRANSCRIPTIONAL REGULATOR, GNTR FAMILY"/>
    <property type="match status" value="1"/>
</dbReference>
<dbReference type="SUPFAM" id="SSF48008">
    <property type="entry name" value="GntR ligand-binding domain-like"/>
    <property type="match status" value="1"/>
</dbReference>
<keyword evidence="2" id="KW-0238">DNA-binding</keyword>
<keyword evidence="3" id="KW-0804">Transcription</keyword>
<proteinExistence type="predicted"/>
<dbReference type="Gene3D" id="1.10.10.10">
    <property type="entry name" value="Winged helix-like DNA-binding domain superfamily/Winged helix DNA-binding domain"/>
    <property type="match status" value="1"/>
</dbReference>
<organism evidence="5 6">
    <name type="scientific">Caulobacter rhizosphaerae</name>
    <dbReference type="NCBI Taxonomy" id="2010972"/>
    <lineage>
        <taxon>Bacteria</taxon>
        <taxon>Pseudomonadati</taxon>
        <taxon>Pseudomonadota</taxon>
        <taxon>Alphaproteobacteria</taxon>
        <taxon>Caulobacterales</taxon>
        <taxon>Caulobacteraceae</taxon>
        <taxon>Caulobacter</taxon>
    </lineage>
</organism>
<dbReference type="PANTHER" id="PTHR43537:SF24">
    <property type="entry name" value="GLUCONATE OPERON TRANSCRIPTIONAL REPRESSOR"/>
    <property type="match status" value="1"/>
</dbReference>
<comment type="caution">
    <text evidence="5">The sequence shown here is derived from an EMBL/GenBank/DDBJ whole genome shotgun (WGS) entry which is preliminary data.</text>
</comment>
<evidence type="ECO:0000256" key="2">
    <source>
        <dbReference type="ARBA" id="ARBA00023125"/>
    </source>
</evidence>
<dbReference type="Gene3D" id="1.20.120.530">
    <property type="entry name" value="GntR ligand-binding domain-like"/>
    <property type="match status" value="1"/>
</dbReference>
<dbReference type="InterPro" id="IPR036388">
    <property type="entry name" value="WH-like_DNA-bd_sf"/>
</dbReference>
<sequence>MTAEAAQDQDTIAVETPHIEPSTHTVLTRLRERIVTGEIPPDTRLRAEGLATEMNVSRTPIRSALAVLSAEGLVSYSVNRGYMVRAMSLGDIFDSIETRAALEGLAARASVDLGWTREDLDNLRRLEAAGRAIVDKGEWSQAIEFEWYAINRQFHAQILHAAQNVSLRNAIRMTLVYPLFGDAARLCPVVAACVPPRLRQVPATPPDHIRQSQDEHGKILAAIVAEDSIEAGRLMTEHVLSTRTRLHAIAIRR</sequence>
<reference evidence="5 6" key="1">
    <citation type="submission" date="2023-07" db="EMBL/GenBank/DDBJ databases">
        <title>Sorghum-associated microbial communities from plants grown in Nebraska, USA.</title>
        <authorList>
            <person name="Schachtman D."/>
        </authorList>
    </citation>
    <scope>NUCLEOTIDE SEQUENCE [LARGE SCALE GENOMIC DNA]</scope>
    <source>
        <strain evidence="5 6">DS2154</strain>
    </source>
</reference>
<dbReference type="InterPro" id="IPR011711">
    <property type="entry name" value="GntR_C"/>
</dbReference>
<evidence type="ECO:0000313" key="5">
    <source>
        <dbReference type="EMBL" id="MDR6530212.1"/>
    </source>
</evidence>
<dbReference type="InterPro" id="IPR036390">
    <property type="entry name" value="WH_DNA-bd_sf"/>
</dbReference>
<dbReference type="RefSeq" id="WP_310029596.1">
    <property type="nucleotide sequence ID" value="NZ_JAVDRL010000003.1"/>
</dbReference>
<dbReference type="PROSITE" id="PS50949">
    <property type="entry name" value="HTH_GNTR"/>
    <property type="match status" value="1"/>
</dbReference>
<evidence type="ECO:0000313" key="6">
    <source>
        <dbReference type="Proteomes" id="UP001262754"/>
    </source>
</evidence>
<keyword evidence="1" id="KW-0805">Transcription regulation</keyword>
<dbReference type="InterPro" id="IPR000524">
    <property type="entry name" value="Tscrpt_reg_HTH_GntR"/>
</dbReference>
<dbReference type="InterPro" id="IPR008920">
    <property type="entry name" value="TF_FadR/GntR_C"/>
</dbReference>
<dbReference type="EMBL" id="JAVDRL010000003">
    <property type="protein sequence ID" value="MDR6530212.1"/>
    <property type="molecule type" value="Genomic_DNA"/>
</dbReference>
<dbReference type="SMART" id="SM00895">
    <property type="entry name" value="FCD"/>
    <property type="match status" value="1"/>
</dbReference>
<accession>A0ABU1MW14</accession>
<name>A0ABU1MW14_9CAUL</name>
<gene>
    <name evidence="5" type="ORF">J2800_000948</name>
</gene>
<dbReference type="Proteomes" id="UP001262754">
    <property type="component" value="Unassembled WGS sequence"/>
</dbReference>
<evidence type="ECO:0000259" key="4">
    <source>
        <dbReference type="PROSITE" id="PS50949"/>
    </source>
</evidence>
<evidence type="ECO:0000256" key="1">
    <source>
        <dbReference type="ARBA" id="ARBA00023015"/>
    </source>
</evidence>
<dbReference type="SMART" id="SM00345">
    <property type="entry name" value="HTH_GNTR"/>
    <property type="match status" value="1"/>
</dbReference>
<evidence type="ECO:0000256" key="3">
    <source>
        <dbReference type="ARBA" id="ARBA00023163"/>
    </source>
</evidence>
<dbReference type="CDD" id="cd07377">
    <property type="entry name" value="WHTH_GntR"/>
    <property type="match status" value="1"/>
</dbReference>
<protein>
    <submittedName>
        <fullName evidence="5">GntR family transcriptional regulator of vanillate catabolism</fullName>
    </submittedName>
</protein>
<dbReference type="Pfam" id="PF07729">
    <property type="entry name" value="FCD"/>
    <property type="match status" value="1"/>
</dbReference>